<organism evidence="2 3">
    <name type="scientific">Undibacterium terreum</name>
    <dbReference type="NCBI Taxonomy" id="1224302"/>
    <lineage>
        <taxon>Bacteria</taxon>
        <taxon>Pseudomonadati</taxon>
        <taxon>Pseudomonadota</taxon>
        <taxon>Betaproteobacteria</taxon>
        <taxon>Burkholderiales</taxon>
        <taxon>Oxalobacteraceae</taxon>
        <taxon>Undibacterium</taxon>
    </lineage>
</organism>
<evidence type="ECO:0000313" key="2">
    <source>
        <dbReference type="EMBL" id="GGC78570.1"/>
    </source>
</evidence>
<accession>A0A916UN42</accession>
<name>A0A916UN42_9BURK</name>
<proteinExistence type="predicted"/>
<evidence type="ECO:0000259" key="1">
    <source>
        <dbReference type="Pfam" id="PF06812"/>
    </source>
</evidence>
<keyword evidence="3" id="KW-1185">Reference proteome</keyword>
<dbReference type="NCBIfam" id="TIGR03363">
    <property type="entry name" value="VI_chp_8"/>
    <property type="match status" value="1"/>
</dbReference>
<dbReference type="RefSeq" id="WP_229751099.1">
    <property type="nucleotide sequence ID" value="NZ_BMED01000002.1"/>
</dbReference>
<dbReference type="EMBL" id="BMED01000002">
    <property type="protein sequence ID" value="GGC78570.1"/>
    <property type="molecule type" value="Genomic_DNA"/>
</dbReference>
<reference evidence="2" key="1">
    <citation type="journal article" date="2014" name="Int. J. Syst. Evol. Microbiol.">
        <title>Complete genome sequence of Corynebacterium casei LMG S-19264T (=DSM 44701T), isolated from a smear-ripened cheese.</title>
        <authorList>
            <consortium name="US DOE Joint Genome Institute (JGI-PGF)"/>
            <person name="Walter F."/>
            <person name="Albersmeier A."/>
            <person name="Kalinowski J."/>
            <person name="Ruckert C."/>
        </authorList>
    </citation>
    <scope>NUCLEOTIDE SEQUENCE</scope>
    <source>
        <strain evidence="2">CGMCC 1.10998</strain>
    </source>
</reference>
<protein>
    <recommendedName>
        <fullName evidence="1">ImpA N-terminal domain-containing protein</fullName>
    </recommendedName>
</protein>
<feature type="domain" description="ImpA N-terminal" evidence="1">
    <location>
        <begin position="13"/>
        <end position="136"/>
    </location>
</feature>
<dbReference type="PANTHER" id="PTHR37951">
    <property type="entry name" value="CYTOPLASMIC PROTEIN-RELATED"/>
    <property type="match status" value="1"/>
</dbReference>
<dbReference type="Pfam" id="PF06812">
    <property type="entry name" value="ImpA_N"/>
    <property type="match status" value="1"/>
</dbReference>
<gene>
    <name evidence="2" type="ORF">GCM10011396_27200</name>
</gene>
<dbReference type="InterPro" id="IPR017740">
    <property type="entry name" value="TssA-like"/>
</dbReference>
<reference evidence="2" key="2">
    <citation type="submission" date="2020-09" db="EMBL/GenBank/DDBJ databases">
        <authorList>
            <person name="Sun Q."/>
            <person name="Zhou Y."/>
        </authorList>
    </citation>
    <scope>NUCLEOTIDE SEQUENCE</scope>
    <source>
        <strain evidence="2">CGMCC 1.10998</strain>
    </source>
</reference>
<sequence length="352" mass="37520">MADIGTEDVAGLLQDISPEEPSGPNLEYDPVFLELEQAAKGKPEVQYGGTITPEVPPDWKQVKTLSLDLIARSLDLRVAVPLTRALLKLQGVSGLASGLLLIEKLLDQHWDSVHPQLDPDDGMDPMLRVNTLSALCESSTILRDFREATLVASRAHGRFSLKEIDIATGEAEAPEGEEKVALAVIDAAFIDADPEAAKHILDALEMAYLSNARIESVLTEKVGVAQALDLSPLTKLLKRARDFVRERVASASPSAELAGDADATAGGVASGAGGGAHVAITGEVSSRDDVVRMLGKICAYYARNEPSSPIPLLLLRAQRLVDKSFVEILQDLAPDGLTQIYNISGTQAESEG</sequence>
<dbReference type="Proteomes" id="UP000637423">
    <property type="component" value="Unassembled WGS sequence"/>
</dbReference>
<dbReference type="AlphaFoldDB" id="A0A916UN42"/>
<dbReference type="PANTHER" id="PTHR37951:SF1">
    <property type="entry name" value="TYPE VI SECRETION SYSTEM COMPONENT TSSA1"/>
    <property type="match status" value="1"/>
</dbReference>
<evidence type="ECO:0000313" key="3">
    <source>
        <dbReference type="Proteomes" id="UP000637423"/>
    </source>
</evidence>
<dbReference type="InterPro" id="IPR010657">
    <property type="entry name" value="ImpA_N"/>
</dbReference>
<comment type="caution">
    <text evidence="2">The sequence shown here is derived from an EMBL/GenBank/DDBJ whole genome shotgun (WGS) entry which is preliminary data.</text>
</comment>